<feature type="non-terminal residue" evidence="1">
    <location>
        <position position="1"/>
    </location>
</feature>
<reference evidence="2" key="1">
    <citation type="submission" date="2016-06" db="EMBL/GenBank/DDBJ databases">
        <title>Parallel loss of symbiosis genes in relatives of nitrogen-fixing non-legume Parasponia.</title>
        <authorList>
            <person name="Van Velzen R."/>
            <person name="Holmer R."/>
            <person name="Bu F."/>
            <person name="Rutten L."/>
            <person name="Van Zeijl A."/>
            <person name="Liu W."/>
            <person name="Santuari L."/>
            <person name="Cao Q."/>
            <person name="Sharma T."/>
            <person name="Shen D."/>
            <person name="Roswanjaya Y."/>
            <person name="Wardhani T."/>
            <person name="Kalhor M.S."/>
            <person name="Jansen J."/>
            <person name="Van den Hoogen J."/>
            <person name="Gungor B."/>
            <person name="Hartog M."/>
            <person name="Hontelez J."/>
            <person name="Verver J."/>
            <person name="Yang W.-C."/>
            <person name="Schijlen E."/>
            <person name="Repin R."/>
            <person name="Schilthuizen M."/>
            <person name="Schranz E."/>
            <person name="Heidstra R."/>
            <person name="Miyata K."/>
            <person name="Fedorova E."/>
            <person name="Kohlen W."/>
            <person name="Bisseling T."/>
            <person name="Smit S."/>
            <person name="Geurts R."/>
        </authorList>
    </citation>
    <scope>NUCLEOTIDE SEQUENCE [LARGE SCALE GENOMIC DNA]</scope>
    <source>
        <strain evidence="2">cv. RG33-2</strain>
    </source>
</reference>
<comment type="caution">
    <text evidence="1">The sequence shown here is derived from an EMBL/GenBank/DDBJ whole genome shotgun (WGS) entry which is preliminary data.</text>
</comment>
<name>A0A2P5FTE1_TREOI</name>
<protein>
    <submittedName>
        <fullName evidence="1">Uncharacterized protein</fullName>
    </submittedName>
</protein>
<dbReference type="InParanoid" id="A0A2P5FTE1"/>
<organism evidence="1 2">
    <name type="scientific">Trema orientale</name>
    <name type="common">Charcoal tree</name>
    <name type="synonym">Celtis orientalis</name>
    <dbReference type="NCBI Taxonomy" id="63057"/>
    <lineage>
        <taxon>Eukaryota</taxon>
        <taxon>Viridiplantae</taxon>
        <taxon>Streptophyta</taxon>
        <taxon>Embryophyta</taxon>
        <taxon>Tracheophyta</taxon>
        <taxon>Spermatophyta</taxon>
        <taxon>Magnoliopsida</taxon>
        <taxon>eudicotyledons</taxon>
        <taxon>Gunneridae</taxon>
        <taxon>Pentapetalae</taxon>
        <taxon>rosids</taxon>
        <taxon>fabids</taxon>
        <taxon>Rosales</taxon>
        <taxon>Cannabaceae</taxon>
        <taxon>Trema</taxon>
    </lineage>
</organism>
<proteinExistence type="predicted"/>
<dbReference type="AlphaFoldDB" id="A0A2P5FTE1"/>
<evidence type="ECO:0000313" key="2">
    <source>
        <dbReference type="Proteomes" id="UP000237000"/>
    </source>
</evidence>
<gene>
    <name evidence="1" type="ORF">TorRG33x02_032510</name>
</gene>
<evidence type="ECO:0000313" key="1">
    <source>
        <dbReference type="EMBL" id="POO01068.1"/>
    </source>
</evidence>
<sequence length="98" mass="11253">TFYCYRHFLAQVDDVIVTCNDSEFLAPFIHALYINKLDSMISTTLLVFHTPIGLLPTQHRYIRDLLVKAKMIEEKEVITRFLARTLVIFDGSSSTNAT</sequence>
<accession>A0A2P5FTE1</accession>
<keyword evidence="2" id="KW-1185">Reference proteome</keyword>
<dbReference type="Proteomes" id="UP000237000">
    <property type="component" value="Unassembled WGS sequence"/>
</dbReference>
<dbReference type="EMBL" id="JXTC01000010">
    <property type="protein sequence ID" value="POO01068.1"/>
    <property type="molecule type" value="Genomic_DNA"/>
</dbReference>